<dbReference type="InterPro" id="IPR011664">
    <property type="entry name" value="Abi_system_AbiD/AbiF-like"/>
</dbReference>
<protein>
    <submittedName>
        <fullName evidence="1">Abi family protein</fullName>
    </submittedName>
</protein>
<gene>
    <name evidence="3" type="ORF">DW007_05430</name>
    <name evidence="2" type="ORF">DW811_02980</name>
    <name evidence="1" type="ORF">DW858_14045</name>
</gene>
<dbReference type="AlphaFoldDB" id="A0A413YQI6"/>
<evidence type="ECO:0000313" key="6">
    <source>
        <dbReference type="Proteomes" id="UP000285844"/>
    </source>
</evidence>
<sequence>MERTPVSFGPGVFFILGGIFMDKVFKTYDEQIALLNSRGIEISTSIERSDAKKALQHYGYYNLINGYKMPFLVNDLEESADDKYKKGTKINEIKALYNFDARIRRIFFKYILLIETNIKNLIAYTFSQAHPQENYLVYTNFNRNLRDSNKLITNLISDIQRQISSRVSDPCISHYLKEHGYIPLWVLNSILTLGTISNFYKVMNQKERQEISKIFKIQDNELENILMYITPIRNFCAHNNRLYCYRTKKPLTDLSIHDELNIPRTSQAKNEYAYGKRDLFAAVLAMKTLLSDMDFKKFLKEINNALNIFRPRMRVIEEKELLSYMGFPEDWRESLLKIKTDCCEGNDKV</sequence>
<reference evidence="4 5" key="1">
    <citation type="submission" date="2018-08" db="EMBL/GenBank/DDBJ databases">
        <title>A genome reference for cultivated species of the human gut microbiota.</title>
        <authorList>
            <person name="Zou Y."/>
            <person name="Xue W."/>
            <person name="Luo G."/>
        </authorList>
    </citation>
    <scope>NUCLEOTIDE SEQUENCE [LARGE SCALE GENOMIC DNA]</scope>
    <source>
        <strain evidence="3 5">AF36-7BH</strain>
        <strain evidence="2 4">AM32-2AC</strain>
        <strain evidence="1 6">AM37-3BH</strain>
    </source>
</reference>
<dbReference type="EMBL" id="QROY01000003">
    <property type="protein sequence ID" value="RHL70415.1"/>
    <property type="molecule type" value="Genomic_DNA"/>
</dbReference>
<dbReference type="EMBL" id="QSHM01000025">
    <property type="protein sequence ID" value="RHC11321.1"/>
    <property type="molecule type" value="Genomic_DNA"/>
</dbReference>
<dbReference type="Pfam" id="PF07751">
    <property type="entry name" value="Abi_2"/>
    <property type="match status" value="1"/>
</dbReference>
<evidence type="ECO:0000313" key="2">
    <source>
        <dbReference type="EMBL" id="RHD10631.1"/>
    </source>
</evidence>
<dbReference type="Proteomes" id="UP000285201">
    <property type="component" value="Unassembled WGS sequence"/>
</dbReference>
<dbReference type="EMBL" id="QSIS01000002">
    <property type="protein sequence ID" value="RHD10631.1"/>
    <property type="molecule type" value="Genomic_DNA"/>
</dbReference>
<evidence type="ECO:0000313" key="4">
    <source>
        <dbReference type="Proteomes" id="UP000284794"/>
    </source>
</evidence>
<dbReference type="Proteomes" id="UP000285844">
    <property type="component" value="Unassembled WGS sequence"/>
</dbReference>
<organism evidence="1 6">
    <name type="scientific">Lachnospira eligens</name>
    <dbReference type="NCBI Taxonomy" id="39485"/>
    <lineage>
        <taxon>Bacteria</taxon>
        <taxon>Bacillati</taxon>
        <taxon>Bacillota</taxon>
        <taxon>Clostridia</taxon>
        <taxon>Lachnospirales</taxon>
        <taxon>Lachnospiraceae</taxon>
        <taxon>Lachnospira</taxon>
    </lineage>
</organism>
<name>A0A413YQI6_9FIRM</name>
<evidence type="ECO:0000313" key="5">
    <source>
        <dbReference type="Proteomes" id="UP000285201"/>
    </source>
</evidence>
<evidence type="ECO:0000313" key="3">
    <source>
        <dbReference type="EMBL" id="RHL70415.1"/>
    </source>
</evidence>
<comment type="caution">
    <text evidence="1">The sequence shown here is derived from an EMBL/GenBank/DDBJ whole genome shotgun (WGS) entry which is preliminary data.</text>
</comment>
<proteinExistence type="predicted"/>
<accession>A0A413YQI6</accession>
<dbReference type="Proteomes" id="UP000284794">
    <property type="component" value="Unassembled WGS sequence"/>
</dbReference>
<evidence type="ECO:0000313" key="1">
    <source>
        <dbReference type="EMBL" id="RHC11321.1"/>
    </source>
</evidence>